<keyword evidence="5" id="KW-0963">Cytoplasm</keyword>
<feature type="region of interest" description="Disordered" evidence="11">
    <location>
        <begin position="186"/>
        <end position="238"/>
    </location>
</feature>
<keyword evidence="7" id="KW-0256">Endoplasmic reticulum</keyword>
<sequence length="369" mass="39675">MTQINIQQEERKQPQELSGIYEALGEQLTKEERLKSISNPLSLIALITHAILLAHSFQPKPKPKPKPEPEPATTAHIIPHEQLILTDHEHSTQLSYSHPQSSLTFQLTLSKIGHRIAIAAIPVEHDRLSSVDFSLAEYLDPAQFPLTLTKELQTTSIGLRSATHLLDFLTLFVTRILSHLLPDLIPPANPNSRPPPLSSSSTTTTQPAPEPSQQPNHHHHQVVHQPSPLEIGRSDLDPIGTSNLHIPSLYNAPGVGLDGRSGMLVGGNHPIFNNNHHQPSAPHAGPAAFLPPGAVPPGARFDPFGPAVSPAFPRQPAGPFGADYDPMGGLGQGLPLQNPHHGFSSGRSGFNPFGPQGGPGAGGYDDMFM</sequence>
<comment type="caution">
    <text evidence="14">The sequence shown here is derived from an EMBL/GenBank/DDBJ whole genome shotgun (WGS) entry which is preliminary data.</text>
</comment>
<name>A0A2N5UQJ2_9BASI</name>
<dbReference type="InterPro" id="IPR013886">
    <property type="entry name" value="PI31_Prot_C"/>
</dbReference>
<dbReference type="Gene3D" id="3.40.1000.30">
    <property type="match status" value="1"/>
</dbReference>
<dbReference type="GO" id="GO:0043161">
    <property type="term" value="P:proteasome-mediated ubiquitin-dependent protein catabolic process"/>
    <property type="evidence" value="ECO:0007669"/>
    <property type="project" value="InterPro"/>
</dbReference>
<dbReference type="InterPro" id="IPR045128">
    <property type="entry name" value="PI31-like"/>
</dbReference>
<keyword evidence="4" id="KW-0488">Methylation</keyword>
<evidence type="ECO:0000256" key="4">
    <source>
        <dbReference type="ARBA" id="ARBA00022481"/>
    </source>
</evidence>
<feature type="domain" description="PI31 proteasome regulator C-terminal" evidence="12">
    <location>
        <begin position="231"/>
        <end position="306"/>
    </location>
</feature>
<dbReference type="Pfam" id="PF11566">
    <property type="entry name" value="PI31_Prot_N"/>
    <property type="match status" value="1"/>
</dbReference>
<comment type="similarity">
    <text evidence="3">Belongs to the proteasome inhibitor PI31 family.</text>
</comment>
<dbReference type="EMBL" id="PGCI01000107">
    <property type="protein sequence ID" value="PLW40033.1"/>
    <property type="molecule type" value="Genomic_DNA"/>
</dbReference>
<accession>A0A2N5UQJ2</accession>
<feature type="compositionally biased region" description="Low complexity" evidence="11">
    <location>
        <begin position="198"/>
        <end position="215"/>
    </location>
</feature>
<evidence type="ECO:0000256" key="7">
    <source>
        <dbReference type="ARBA" id="ARBA00022824"/>
    </source>
</evidence>
<evidence type="ECO:0000256" key="3">
    <source>
        <dbReference type="ARBA" id="ARBA00006405"/>
    </source>
</evidence>
<evidence type="ECO:0000256" key="5">
    <source>
        <dbReference type="ARBA" id="ARBA00022490"/>
    </source>
</evidence>
<dbReference type="AlphaFoldDB" id="A0A2N5UQJ2"/>
<evidence type="ECO:0000256" key="11">
    <source>
        <dbReference type="SAM" id="MobiDB-lite"/>
    </source>
</evidence>
<dbReference type="Pfam" id="PF08577">
    <property type="entry name" value="PI31_Prot_C"/>
    <property type="match status" value="1"/>
</dbReference>
<feature type="domain" description="PI31 proteasome regulator N-terminal" evidence="13">
    <location>
        <begin position="36"/>
        <end position="184"/>
    </location>
</feature>
<comment type="function">
    <text evidence="10">Plays an important role in control of proteasome function. Inhibits the hydrolysis of protein and peptide substrates by the 20S proteasome. Also inhibits the activation of the proteasome by the proteasome regulatory proteins PA700 and PA28.</text>
</comment>
<comment type="subcellular location">
    <subcellularLocation>
        <location evidence="2">Cytoplasm</location>
    </subcellularLocation>
    <subcellularLocation>
        <location evidence="1">Endoplasmic reticulum</location>
    </subcellularLocation>
</comment>
<evidence type="ECO:0000256" key="10">
    <source>
        <dbReference type="ARBA" id="ARBA00024805"/>
    </source>
</evidence>
<dbReference type="InterPro" id="IPR021625">
    <property type="entry name" value="PI31_Prot_N"/>
</dbReference>
<gene>
    <name evidence="14" type="ORF">PCASD_11761</name>
</gene>
<evidence type="ECO:0000313" key="14">
    <source>
        <dbReference type="EMBL" id="PLW40033.1"/>
    </source>
</evidence>
<protein>
    <submittedName>
        <fullName evidence="14">Uncharacterized protein</fullName>
    </submittedName>
</protein>
<dbReference type="PANTHER" id="PTHR13266">
    <property type="entry name" value="PROTEASOME INHIBITOR"/>
    <property type="match status" value="1"/>
</dbReference>
<feature type="compositionally biased region" description="Pro residues" evidence="11">
    <location>
        <begin position="186"/>
        <end position="197"/>
    </location>
</feature>
<dbReference type="GO" id="GO:0005783">
    <property type="term" value="C:endoplasmic reticulum"/>
    <property type="evidence" value="ECO:0007669"/>
    <property type="project" value="UniProtKB-SubCell"/>
</dbReference>
<evidence type="ECO:0000256" key="1">
    <source>
        <dbReference type="ARBA" id="ARBA00004240"/>
    </source>
</evidence>
<evidence type="ECO:0000313" key="15">
    <source>
        <dbReference type="Proteomes" id="UP000235392"/>
    </source>
</evidence>
<feature type="region of interest" description="Disordered" evidence="11">
    <location>
        <begin position="339"/>
        <end position="369"/>
    </location>
</feature>
<keyword evidence="8" id="KW-0647">Proteasome</keyword>
<reference evidence="14 15" key="1">
    <citation type="submission" date="2017-11" db="EMBL/GenBank/DDBJ databases">
        <title>De novo assembly and phasing of dikaryotic genomes from two isolates of Puccinia coronata f. sp. avenae, the causal agent of oat crown rust.</title>
        <authorList>
            <person name="Miller M.E."/>
            <person name="Zhang Y."/>
            <person name="Omidvar V."/>
            <person name="Sperschneider J."/>
            <person name="Schwessinger B."/>
            <person name="Raley C."/>
            <person name="Palmer J.M."/>
            <person name="Garnica D."/>
            <person name="Upadhyaya N."/>
            <person name="Rathjen J."/>
            <person name="Taylor J.M."/>
            <person name="Park R.F."/>
            <person name="Dodds P.N."/>
            <person name="Hirsch C.D."/>
            <person name="Kianian S.F."/>
            <person name="Figueroa M."/>
        </authorList>
    </citation>
    <scope>NUCLEOTIDE SEQUENCE [LARGE SCALE GENOMIC DNA]</scope>
    <source>
        <strain evidence="14">12SD80</strain>
    </source>
</reference>
<dbReference type="GO" id="GO:0070628">
    <property type="term" value="F:proteasome binding"/>
    <property type="evidence" value="ECO:0007669"/>
    <property type="project" value="InterPro"/>
</dbReference>
<evidence type="ECO:0000256" key="6">
    <source>
        <dbReference type="ARBA" id="ARBA00022553"/>
    </source>
</evidence>
<dbReference type="GO" id="GO:0000502">
    <property type="term" value="C:proteasome complex"/>
    <property type="evidence" value="ECO:0007669"/>
    <property type="project" value="UniProtKB-KW"/>
</dbReference>
<keyword evidence="9" id="KW-0007">Acetylation</keyword>
<evidence type="ECO:0000256" key="9">
    <source>
        <dbReference type="ARBA" id="ARBA00022990"/>
    </source>
</evidence>
<evidence type="ECO:0000259" key="13">
    <source>
        <dbReference type="Pfam" id="PF11566"/>
    </source>
</evidence>
<proteinExistence type="inferred from homology"/>
<keyword evidence="6" id="KW-0597">Phosphoprotein</keyword>
<dbReference type="GO" id="GO:0004866">
    <property type="term" value="F:endopeptidase inhibitor activity"/>
    <property type="evidence" value="ECO:0007669"/>
    <property type="project" value="InterPro"/>
</dbReference>
<dbReference type="PANTHER" id="PTHR13266:SF1">
    <property type="entry name" value="PROTEASOME INHIBITOR PI31 SUBUNIT"/>
    <property type="match status" value="1"/>
</dbReference>
<evidence type="ECO:0000259" key="12">
    <source>
        <dbReference type="Pfam" id="PF08577"/>
    </source>
</evidence>
<dbReference type="Proteomes" id="UP000235392">
    <property type="component" value="Unassembled WGS sequence"/>
</dbReference>
<evidence type="ECO:0000256" key="2">
    <source>
        <dbReference type="ARBA" id="ARBA00004496"/>
    </source>
</evidence>
<evidence type="ECO:0000256" key="8">
    <source>
        <dbReference type="ARBA" id="ARBA00022942"/>
    </source>
</evidence>
<organism evidence="14 15">
    <name type="scientific">Puccinia coronata f. sp. avenae</name>
    <dbReference type="NCBI Taxonomy" id="200324"/>
    <lineage>
        <taxon>Eukaryota</taxon>
        <taxon>Fungi</taxon>
        <taxon>Dikarya</taxon>
        <taxon>Basidiomycota</taxon>
        <taxon>Pucciniomycotina</taxon>
        <taxon>Pucciniomycetes</taxon>
        <taxon>Pucciniales</taxon>
        <taxon>Pucciniaceae</taxon>
        <taxon>Puccinia</taxon>
    </lineage>
</organism>